<feature type="transmembrane region" description="Helical" evidence="7">
    <location>
        <begin position="12"/>
        <end position="32"/>
    </location>
</feature>
<comment type="caution">
    <text evidence="8">The sequence shown here is derived from an EMBL/GenBank/DDBJ whole genome shotgun (WGS) entry which is preliminary data.</text>
</comment>
<dbReference type="Proteomes" id="UP001498421">
    <property type="component" value="Unassembled WGS sequence"/>
</dbReference>
<evidence type="ECO:0000256" key="7">
    <source>
        <dbReference type="SAM" id="Phobius"/>
    </source>
</evidence>
<dbReference type="Pfam" id="PF03169">
    <property type="entry name" value="OPT"/>
    <property type="match status" value="1"/>
</dbReference>
<comment type="subcellular location">
    <subcellularLocation>
        <location evidence="1">Membrane</location>
        <topology evidence="1">Multi-pass membrane protein</topology>
    </subcellularLocation>
</comment>
<dbReference type="EMBL" id="JAZAVK010000032">
    <property type="protein sequence ID" value="KAK7429142.1"/>
    <property type="molecule type" value="Genomic_DNA"/>
</dbReference>
<dbReference type="InterPro" id="IPR045035">
    <property type="entry name" value="YSL-like"/>
</dbReference>
<dbReference type="PANTHER" id="PTHR31645">
    <property type="entry name" value="OLIGOPEPTIDE TRANSPORTER YGL114W-RELATED"/>
    <property type="match status" value="1"/>
</dbReference>
<evidence type="ECO:0000256" key="4">
    <source>
        <dbReference type="ARBA" id="ARBA00022692"/>
    </source>
</evidence>
<sequence>MAPSPVADALKPGVTACAILLGTGVCLTNMYFGLQAGMVNLMPMQSALLAFSLFRSIQPSLSKPLSTMETTLIVVIAGALGLTPFTSGFTSFIPALRFLATPDKNGPTRFGLGQLLIWSIGTYGLGLIASALFRNLLILRAPLRFPSATVTGTLIGVLFKEEDIVVCTKPTQNSAPQSQSLETDLD</sequence>
<evidence type="ECO:0000256" key="1">
    <source>
        <dbReference type="ARBA" id="ARBA00004141"/>
    </source>
</evidence>
<evidence type="ECO:0000313" key="9">
    <source>
        <dbReference type="Proteomes" id="UP001498421"/>
    </source>
</evidence>
<keyword evidence="9" id="KW-1185">Reference proteome</keyword>
<name>A0ABR1I876_9HYPO</name>
<accession>A0ABR1I876</accession>
<protein>
    <submittedName>
        <fullName evidence="8">OPT superfamily</fullName>
    </submittedName>
</protein>
<evidence type="ECO:0000256" key="6">
    <source>
        <dbReference type="ARBA" id="ARBA00023136"/>
    </source>
</evidence>
<organism evidence="8 9">
    <name type="scientific">Neonectria magnoliae</name>
    <dbReference type="NCBI Taxonomy" id="2732573"/>
    <lineage>
        <taxon>Eukaryota</taxon>
        <taxon>Fungi</taxon>
        <taxon>Dikarya</taxon>
        <taxon>Ascomycota</taxon>
        <taxon>Pezizomycotina</taxon>
        <taxon>Sordariomycetes</taxon>
        <taxon>Hypocreomycetidae</taxon>
        <taxon>Hypocreales</taxon>
        <taxon>Nectriaceae</taxon>
        <taxon>Neonectria</taxon>
    </lineage>
</organism>
<feature type="transmembrane region" description="Helical" evidence="7">
    <location>
        <begin position="115"/>
        <end position="137"/>
    </location>
</feature>
<dbReference type="PANTHER" id="PTHR31645:SF0">
    <property type="entry name" value="OLIGOPEPTIDE TRANSPORTER YGL114W-RELATED"/>
    <property type="match status" value="1"/>
</dbReference>
<reference evidence="8 9" key="1">
    <citation type="journal article" date="2025" name="Microbiol. Resour. Announc.">
        <title>Draft genome sequences for Neonectria magnoliae and Neonectria punicea, canker pathogens of Liriodendron tulipifera and Acer saccharum in West Virginia.</title>
        <authorList>
            <person name="Petronek H.M."/>
            <person name="Kasson M.T."/>
            <person name="Metheny A.M."/>
            <person name="Stauder C.M."/>
            <person name="Lovett B."/>
            <person name="Lynch S.C."/>
            <person name="Garnas J.R."/>
            <person name="Kasson L.R."/>
            <person name="Stajich J.E."/>
        </authorList>
    </citation>
    <scope>NUCLEOTIDE SEQUENCE [LARGE SCALE GENOMIC DNA]</scope>
    <source>
        <strain evidence="8 9">NRRL 64651</strain>
    </source>
</reference>
<evidence type="ECO:0000256" key="5">
    <source>
        <dbReference type="ARBA" id="ARBA00022989"/>
    </source>
</evidence>
<proteinExistence type="inferred from homology"/>
<keyword evidence="3" id="KW-0813">Transport</keyword>
<gene>
    <name evidence="8" type="primary">OPT8_1</name>
    <name evidence="8" type="ORF">QQZ08_004357</name>
</gene>
<feature type="transmembrane region" description="Helical" evidence="7">
    <location>
        <begin position="70"/>
        <end position="95"/>
    </location>
</feature>
<keyword evidence="5 7" id="KW-1133">Transmembrane helix</keyword>
<evidence type="ECO:0000256" key="3">
    <source>
        <dbReference type="ARBA" id="ARBA00022448"/>
    </source>
</evidence>
<keyword evidence="6 7" id="KW-0472">Membrane</keyword>
<comment type="similarity">
    <text evidence="2">Belongs to the oligopeptide OPT transporter family.</text>
</comment>
<evidence type="ECO:0000256" key="2">
    <source>
        <dbReference type="ARBA" id="ARBA00008807"/>
    </source>
</evidence>
<dbReference type="InterPro" id="IPR004813">
    <property type="entry name" value="OPT"/>
</dbReference>
<keyword evidence="4 7" id="KW-0812">Transmembrane</keyword>
<evidence type="ECO:0000313" key="8">
    <source>
        <dbReference type="EMBL" id="KAK7429142.1"/>
    </source>
</evidence>